<organism evidence="1 2">
    <name type="scientific">Aphis glycines</name>
    <name type="common">Soybean aphid</name>
    <dbReference type="NCBI Taxonomy" id="307491"/>
    <lineage>
        <taxon>Eukaryota</taxon>
        <taxon>Metazoa</taxon>
        <taxon>Ecdysozoa</taxon>
        <taxon>Arthropoda</taxon>
        <taxon>Hexapoda</taxon>
        <taxon>Insecta</taxon>
        <taxon>Pterygota</taxon>
        <taxon>Neoptera</taxon>
        <taxon>Paraneoptera</taxon>
        <taxon>Hemiptera</taxon>
        <taxon>Sternorrhyncha</taxon>
        <taxon>Aphidomorpha</taxon>
        <taxon>Aphidoidea</taxon>
        <taxon>Aphididae</taxon>
        <taxon>Aphidini</taxon>
        <taxon>Aphis</taxon>
        <taxon>Aphis</taxon>
    </lineage>
</organism>
<dbReference type="AlphaFoldDB" id="A0A6G0TZA5"/>
<gene>
    <name evidence="1" type="ORF">AGLY_003820</name>
</gene>
<dbReference type="EMBL" id="VYZN01000012">
    <property type="protein sequence ID" value="KAE9541829.1"/>
    <property type="molecule type" value="Genomic_DNA"/>
</dbReference>
<protein>
    <submittedName>
        <fullName evidence="1">Uncharacterized protein</fullName>
    </submittedName>
</protein>
<comment type="caution">
    <text evidence="1">The sequence shown here is derived from an EMBL/GenBank/DDBJ whole genome shotgun (WGS) entry which is preliminary data.</text>
</comment>
<evidence type="ECO:0000313" key="2">
    <source>
        <dbReference type="Proteomes" id="UP000475862"/>
    </source>
</evidence>
<evidence type="ECO:0000313" key="1">
    <source>
        <dbReference type="EMBL" id="KAE9541829.1"/>
    </source>
</evidence>
<dbReference type="Proteomes" id="UP000475862">
    <property type="component" value="Unassembled WGS sequence"/>
</dbReference>
<sequence length="171" mass="20453">MLQIDVLGNIFLSWEIFIEFFCWTKFVLIERWLGWCWEWLVTKWFVVEFIITVRWRGVSLWSLITTVSGVYNRSWVTGVRPKWLIICPEWLVRLIRLFKVIKWCSKRLWSCDLICTDGSSPENSNIQCEKCKLQVKSIGIVMYLHCTCITQFNWPSIIVEYSEIKIIPGYL</sequence>
<keyword evidence="2" id="KW-1185">Reference proteome</keyword>
<name>A0A6G0TZA5_APHGL</name>
<proteinExistence type="predicted"/>
<reference evidence="1 2" key="1">
    <citation type="submission" date="2019-08" db="EMBL/GenBank/DDBJ databases">
        <title>The genome of the soybean aphid Biotype 1, its phylome, world population structure and adaptation to the North American continent.</title>
        <authorList>
            <person name="Giordano R."/>
            <person name="Donthu R.K."/>
            <person name="Hernandez A.G."/>
            <person name="Wright C.L."/>
            <person name="Zimin A.V."/>
        </authorList>
    </citation>
    <scope>NUCLEOTIDE SEQUENCE [LARGE SCALE GENOMIC DNA]</scope>
    <source>
        <tissue evidence="1">Whole aphids</tissue>
    </source>
</reference>
<accession>A0A6G0TZA5</accession>